<proteinExistence type="inferred from homology"/>
<organism evidence="6 7">
    <name type="scientific">Geodermatophilus normandii</name>
    <dbReference type="NCBI Taxonomy" id="1137989"/>
    <lineage>
        <taxon>Bacteria</taxon>
        <taxon>Bacillati</taxon>
        <taxon>Actinomycetota</taxon>
        <taxon>Actinomycetes</taxon>
        <taxon>Geodermatophilales</taxon>
        <taxon>Geodermatophilaceae</taxon>
        <taxon>Geodermatophilus</taxon>
    </lineage>
</organism>
<name>A0A317QEN4_9ACTN</name>
<dbReference type="SUPFAM" id="SSF51445">
    <property type="entry name" value="(Trans)glycosidases"/>
    <property type="match status" value="1"/>
</dbReference>
<sequence>MRSIVPTHAPREGRRVGRMLAGTLVVVVMAVAVALAVHPPLLSALAAPLLGDGRADASSTTPVLGGQTAEPTQAQVLSALPTDERRYFGVSVAEVAGAGDPSAAFTSAVGVAPTLQMFFGSFAGSFDVGAARRITAAGRLPMLTWEPFDHRTPTVNAFPLQAIAAGQFDVHLREEAARFASVDGPLVVRFGHEMNGDWYPWGITAPGNSAADYIAAYRHVHDVVTAAGAMNVVWMWSPNLIDAEPAVPLASVYPGDDVVDWVGLSGYITSATQTFANRMTPTLAQLDLAAPAKPVVLAETAVERTSNRAAQIRDLVEGVLSTPRFIGFVWFDVAKRADWSVDDDPAAAAALGEAVRAGGFGAGPHLVPARTRSAAPTPGR</sequence>
<dbReference type="OrthoDB" id="9816550at2"/>
<dbReference type="GO" id="GO:0006080">
    <property type="term" value="P:substituted mannan metabolic process"/>
    <property type="evidence" value="ECO:0007669"/>
    <property type="project" value="InterPro"/>
</dbReference>
<evidence type="ECO:0000256" key="3">
    <source>
        <dbReference type="ARBA" id="ARBA00023295"/>
    </source>
</evidence>
<dbReference type="PANTHER" id="PTHR40079:SF4">
    <property type="entry name" value="GH26 DOMAIN-CONTAINING PROTEIN-RELATED"/>
    <property type="match status" value="1"/>
</dbReference>
<dbReference type="InterPro" id="IPR017853">
    <property type="entry name" value="GH"/>
</dbReference>
<dbReference type="Proteomes" id="UP000246661">
    <property type="component" value="Unassembled WGS sequence"/>
</dbReference>
<dbReference type="PANTHER" id="PTHR40079">
    <property type="entry name" value="MANNAN ENDO-1,4-BETA-MANNOSIDASE E-RELATED"/>
    <property type="match status" value="1"/>
</dbReference>
<protein>
    <submittedName>
        <fullName evidence="6">Glycosyl hydrolase family 26</fullName>
    </submittedName>
</protein>
<feature type="domain" description="GH26" evidence="5">
    <location>
        <begin position="67"/>
        <end position="359"/>
    </location>
</feature>
<evidence type="ECO:0000256" key="1">
    <source>
        <dbReference type="ARBA" id="ARBA00007754"/>
    </source>
</evidence>
<feature type="active site" description="Nucleophile" evidence="4">
    <location>
        <position position="299"/>
    </location>
</feature>
<feature type="active site" description="Proton donor" evidence="4">
    <location>
        <position position="193"/>
    </location>
</feature>
<evidence type="ECO:0000259" key="5">
    <source>
        <dbReference type="PROSITE" id="PS51764"/>
    </source>
</evidence>
<dbReference type="EMBL" id="QGTX01000001">
    <property type="protein sequence ID" value="PWW21331.1"/>
    <property type="molecule type" value="Genomic_DNA"/>
</dbReference>
<comment type="caution">
    <text evidence="6">The sequence shown here is derived from an EMBL/GenBank/DDBJ whole genome shotgun (WGS) entry which is preliminary data.</text>
</comment>
<dbReference type="Pfam" id="PF02156">
    <property type="entry name" value="Glyco_hydro_26"/>
    <property type="match status" value="1"/>
</dbReference>
<evidence type="ECO:0000313" key="6">
    <source>
        <dbReference type="EMBL" id="PWW21331.1"/>
    </source>
</evidence>
<comment type="similarity">
    <text evidence="1 4">Belongs to the glycosyl hydrolase 26 family.</text>
</comment>
<dbReference type="InterPro" id="IPR022790">
    <property type="entry name" value="GH26_dom"/>
</dbReference>
<dbReference type="InterPro" id="IPR000805">
    <property type="entry name" value="Glyco_hydro_26"/>
</dbReference>
<dbReference type="PROSITE" id="PS51764">
    <property type="entry name" value="GH26"/>
    <property type="match status" value="1"/>
</dbReference>
<keyword evidence="2 4" id="KW-0378">Hydrolase</keyword>
<evidence type="ECO:0000256" key="4">
    <source>
        <dbReference type="PROSITE-ProRule" id="PRU01100"/>
    </source>
</evidence>
<dbReference type="AlphaFoldDB" id="A0A317QEN4"/>
<dbReference type="GO" id="GO:0016985">
    <property type="term" value="F:mannan endo-1,4-beta-mannosidase activity"/>
    <property type="evidence" value="ECO:0007669"/>
    <property type="project" value="InterPro"/>
</dbReference>
<keyword evidence="3 4" id="KW-0326">Glycosidase</keyword>
<keyword evidence="7" id="KW-1185">Reference proteome</keyword>
<accession>A0A317QEN4</accession>
<evidence type="ECO:0000313" key="7">
    <source>
        <dbReference type="Proteomes" id="UP000246661"/>
    </source>
</evidence>
<gene>
    <name evidence="6" type="ORF">JD79_00459</name>
</gene>
<dbReference type="Gene3D" id="3.20.20.80">
    <property type="entry name" value="Glycosidases"/>
    <property type="match status" value="1"/>
</dbReference>
<evidence type="ECO:0000256" key="2">
    <source>
        <dbReference type="ARBA" id="ARBA00022801"/>
    </source>
</evidence>
<reference evidence="7" key="1">
    <citation type="submission" date="2018-05" db="EMBL/GenBank/DDBJ databases">
        <authorList>
            <person name="Klenk H.-P."/>
            <person name="Huntemann M."/>
            <person name="Clum A."/>
            <person name="Pillay M."/>
            <person name="Palaniappan K."/>
            <person name="Varghese N."/>
            <person name="Mikhailova N."/>
            <person name="Stamatis D."/>
            <person name="Reddy T."/>
            <person name="Daum C."/>
            <person name="Shapiro N."/>
            <person name="Ivanova N."/>
            <person name="Kyrpides N."/>
            <person name="Woyke T."/>
        </authorList>
    </citation>
    <scope>NUCLEOTIDE SEQUENCE [LARGE SCALE GENOMIC DNA]</scope>
    <source>
        <strain evidence="7">DSM 45417</strain>
    </source>
</reference>